<evidence type="ECO:0000259" key="1">
    <source>
        <dbReference type="Pfam" id="PF13843"/>
    </source>
</evidence>
<comment type="caution">
    <text evidence="2">The sequence shown here is derived from an EMBL/GenBank/DDBJ whole genome shotgun (WGS) entry which is preliminary data.</text>
</comment>
<protein>
    <recommendedName>
        <fullName evidence="1">PiggyBac transposable element-derived protein domain-containing protein</fullName>
    </recommendedName>
</protein>
<sequence length="563" mass="65827">MSSKRKFSVVEDSESCADNDSIDIFNSDNDSNSDILFPVRKCSKQLVIENDIDEERINHQLSEQWIWKEENNKPKIWNYTETPGIKVATLCQLGRNKRELDVFNIIFDNAFWENIVTETNRYAEQIINNKNKRRKIDDTWFPVDRDEIKVYFSLCIIIAQVKKPTVQMNWSRRAVVETPIFRKTMPLKRFLQITRCLHFANNDTSDNTDKLRTMKPVTNFFNQKFKEVYTMEEGIAIDESLMKFKGHMSKQFNPSKSRLGVKFCKLCESESGYCYDFKIYTGSDQINLNDSASQSVMELLQPVLHRGHTLYLGDWYSSPELFATLVNSETNAVGTVRSDRGSMPRDFVKAKLKKGECRMRSCNGILALKWKDKRDVHIISTKHETAEMTEQNKSQFNHTCKPKCVIDYNKGMIGIERQDRMLACFPVMRKYTKGHRKVFFYVFDMALFNSYILFKKINAGKKQSYAEYRIEIAESLLKNVPLPEYKGRGRLSNGDLPLRLHAQHWGHFPKHIGPTPSKQKPSRACKVCTKHKKRSETTWECKKCQVALHVPECFERYHTIEDY</sequence>
<organism evidence="2 3">
    <name type="scientific">Heterotrigona itama</name>
    <dbReference type="NCBI Taxonomy" id="395501"/>
    <lineage>
        <taxon>Eukaryota</taxon>
        <taxon>Metazoa</taxon>
        <taxon>Ecdysozoa</taxon>
        <taxon>Arthropoda</taxon>
        <taxon>Hexapoda</taxon>
        <taxon>Insecta</taxon>
        <taxon>Pterygota</taxon>
        <taxon>Neoptera</taxon>
        <taxon>Endopterygota</taxon>
        <taxon>Hymenoptera</taxon>
        <taxon>Apocrita</taxon>
        <taxon>Aculeata</taxon>
        <taxon>Apoidea</taxon>
        <taxon>Anthophila</taxon>
        <taxon>Apidae</taxon>
        <taxon>Heterotrigona</taxon>
    </lineage>
</organism>
<gene>
    <name evidence="2" type="ORF">MHI_LOCUS289749</name>
</gene>
<dbReference type="OrthoDB" id="8194810at2759"/>
<dbReference type="Proteomes" id="UP000752696">
    <property type="component" value="Unassembled WGS sequence"/>
</dbReference>
<dbReference type="InterPro" id="IPR029526">
    <property type="entry name" value="PGBD"/>
</dbReference>
<dbReference type="Pfam" id="PF13843">
    <property type="entry name" value="DDE_Tnp_1_7"/>
    <property type="match status" value="1"/>
</dbReference>
<reference evidence="2" key="1">
    <citation type="submission" date="2020-07" db="EMBL/GenBank/DDBJ databases">
        <authorList>
            <person name="Nazaruddin N."/>
        </authorList>
    </citation>
    <scope>NUCLEOTIDE SEQUENCE</scope>
</reference>
<dbReference type="EMBL" id="CAJDYZ010005259">
    <property type="protein sequence ID" value="CAD1472353.1"/>
    <property type="molecule type" value="Genomic_DNA"/>
</dbReference>
<evidence type="ECO:0000313" key="2">
    <source>
        <dbReference type="EMBL" id="CAD1472353.1"/>
    </source>
</evidence>
<accession>A0A6V7H110</accession>
<proteinExistence type="predicted"/>
<feature type="domain" description="PiggyBac transposable element-derived protein" evidence="1">
    <location>
        <begin position="100"/>
        <end position="451"/>
    </location>
</feature>
<evidence type="ECO:0000313" key="3">
    <source>
        <dbReference type="Proteomes" id="UP000752696"/>
    </source>
</evidence>
<dbReference type="PANTHER" id="PTHR46599:SF3">
    <property type="entry name" value="PIGGYBAC TRANSPOSABLE ELEMENT-DERIVED PROTEIN 4"/>
    <property type="match status" value="1"/>
</dbReference>
<dbReference type="AlphaFoldDB" id="A0A6V7H110"/>
<keyword evidence="3" id="KW-1185">Reference proteome</keyword>
<name>A0A6V7H110_9HYME</name>
<dbReference type="PANTHER" id="PTHR46599">
    <property type="entry name" value="PIGGYBAC TRANSPOSABLE ELEMENT-DERIVED PROTEIN 4"/>
    <property type="match status" value="1"/>
</dbReference>